<comment type="similarity">
    <text evidence="3 6">Belongs to the DHNA family.</text>
</comment>
<dbReference type="NCBIfam" id="TIGR00525">
    <property type="entry name" value="folB"/>
    <property type="match status" value="1"/>
</dbReference>
<accession>A0A839G7J9</accession>
<evidence type="ECO:0000256" key="5">
    <source>
        <dbReference type="ARBA" id="ARBA00023239"/>
    </source>
</evidence>
<evidence type="ECO:0000256" key="6">
    <source>
        <dbReference type="RuleBase" id="RU362079"/>
    </source>
</evidence>
<dbReference type="RefSeq" id="WP_182511173.1">
    <property type="nucleotide sequence ID" value="NZ_JACJIQ010000001.1"/>
</dbReference>
<protein>
    <recommendedName>
        <fullName evidence="6">7,8-dihydroneopterin aldolase</fullName>
        <ecNumber evidence="6">4.1.2.25</ecNumber>
    </recommendedName>
</protein>
<evidence type="ECO:0000259" key="7">
    <source>
        <dbReference type="SMART" id="SM00905"/>
    </source>
</evidence>
<comment type="catalytic activity">
    <reaction evidence="1 6">
        <text>7,8-dihydroneopterin = 6-hydroxymethyl-7,8-dihydropterin + glycolaldehyde</text>
        <dbReference type="Rhea" id="RHEA:10540"/>
        <dbReference type="ChEBI" id="CHEBI:17001"/>
        <dbReference type="ChEBI" id="CHEBI:17071"/>
        <dbReference type="ChEBI" id="CHEBI:44841"/>
        <dbReference type="EC" id="4.1.2.25"/>
    </reaction>
</comment>
<feature type="domain" description="Dihydroneopterin aldolase/epimerase" evidence="7">
    <location>
        <begin position="4"/>
        <end position="116"/>
    </location>
</feature>
<keyword evidence="9" id="KW-1185">Reference proteome</keyword>
<dbReference type="PANTHER" id="PTHR42844">
    <property type="entry name" value="DIHYDRONEOPTERIN ALDOLASE 1-RELATED"/>
    <property type="match status" value="1"/>
</dbReference>
<dbReference type="GO" id="GO:0005737">
    <property type="term" value="C:cytoplasm"/>
    <property type="evidence" value="ECO:0007669"/>
    <property type="project" value="TreeGrafter"/>
</dbReference>
<evidence type="ECO:0000256" key="2">
    <source>
        <dbReference type="ARBA" id="ARBA00005013"/>
    </source>
</evidence>
<evidence type="ECO:0000256" key="1">
    <source>
        <dbReference type="ARBA" id="ARBA00001353"/>
    </source>
</evidence>
<dbReference type="Gene3D" id="3.30.1130.10">
    <property type="match status" value="1"/>
</dbReference>
<dbReference type="SMART" id="SM00905">
    <property type="entry name" value="FolB"/>
    <property type="match status" value="1"/>
</dbReference>
<gene>
    <name evidence="8" type="ORF">FHS90_000101</name>
</gene>
<dbReference type="InterPro" id="IPR006157">
    <property type="entry name" value="FolB_dom"/>
</dbReference>
<comment type="function">
    <text evidence="6">Catalyzes the conversion of 7,8-dihydroneopterin to 6-hydroxymethyl-7,8-dihydropterin.</text>
</comment>
<keyword evidence="4 6" id="KW-0289">Folate biosynthesis</keyword>
<sequence>MGQVALEGMEFYAYHGFYDEEQKIGNRYRIDLYIEADLEEASISDDLSKTVDYEKLYQIVQREMNQPARLLEHLGHRILEGAFQEYPHLEHVKVQVSKYNPPLGGVILRSKITLERSKA</sequence>
<dbReference type="EMBL" id="JACJIQ010000001">
    <property type="protein sequence ID" value="MBA9075404.1"/>
    <property type="molecule type" value="Genomic_DNA"/>
</dbReference>
<dbReference type="SUPFAM" id="SSF55620">
    <property type="entry name" value="Tetrahydrobiopterin biosynthesis enzymes-like"/>
    <property type="match status" value="1"/>
</dbReference>
<dbReference type="Proteomes" id="UP000563094">
    <property type="component" value="Unassembled WGS sequence"/>
</dbReference>
<dbReference type="UniPathway" id="UPA00077">
    <property type="reaction ID" value="UER00154"/>
</dbReference>
<evidence type="ECO:0000256" key="4">
    <source>
        <dbReference type="ARBA" id="ARBA00022909"/>
    </source>
</evidence>
<comment type="pathway">
    <text evidence="2 6">Cofactor biosynthesis; tetrahydrofolate biosynthesis; 2-amino-4-hydroxy-6-hydroxymethyl-7,8-dihydropteridine diphosphate from 7,8-dihydroneopterin triphosphate: step 3/4.</text>
</comment>
<keyword evidence="5 6" id="KW-0456">Lyase</keyword>
<dbReference type="EC" id="4.1.2.25" evidence="6"/>
<dbReference type="AlphaFoldDB" id="A0A839G7J9"/>
<dbReference type="GO" id="GO:0046656">
    <property type="term" value="P:folic acid biosynthetic process"/>
    <property type="evidence" value="ECO:0007669"/>
    <property type="project" value="UniProtKB-UniRule"/>
</dbReference>
<comment type="caution">
    <text evidence="8">The sequence shown here is derived from an EMBL/GenBank/DDBJ whole genome shotgun (WGS) entry which is preliminary data.</text>
</comment>
<evidence type="ECO:0000313" key="9">
    <source>
        <dbReference type="Proteomes" id="UP000563094"/>
    </source>
</evidence>
<reference evidence="8 9" key="1">
    <citation type="submission" date="2020-08" db="EMBL/GenBank/DDBJ databases">
        <title>Genomic Encyclopedia of Type Strains, Phase IV (KMG-IV): sequencing the most valuable type-strain genomes for metagenomic binning, comparative biology and taxonomic classification.</title>
        <authorList>
            <person name="Goeker M."/>
        </authorList>
    </citation>
    <scope>NUCLEOTIDE SEQUENCE [LARGE SCALE GENOMIC DNA]</scope>
    <source>
        <strain evidence="8 9">DSM 29854</strain>
    </source>
</reference>
<dbReference type="GO" id="GO:0046654">
    <property type="term" value="P:tetrahydrofolate biosynthetic process"/>
    <property type="evidence" value="ECO:0007669"/>
    <property type="project" value="UniProtKB-UniRule"/>
</dbReference>
<dbReference type="PANTHER" id="PTHR42844:SF1">
    <property type="entry name" value="DIHYDRONEOPTERIN ALDOLASE 1-RELATED"/>
    <property type="match status" value="1"/>
</dbReference>
<evidence type="ECO:0000313" key="8">
    <source>
        <dbReference type="EMBL" id="MBA9075404.1"/>
    </source>
</evidence>
<organism evidence="8 9">
    <name type="scientific">Rufibacter quisquiliarum</name>
    <dbReference type="NCBI Taxonomy" id="1549639"/>
    <lineage>
        <taxon>Bacteria</taxon>
        <taxon>Pseudomonadati</taxon>
        <taxon>Bacteroidota</taxon>
        <taxon>Cytophagia</taxon>
        <taxon>Cytophagales</taxon>
        <taxon>Hymenobacteraceae</taxon>
        <taxon>Rufibacter</taxon>
    </lineage>
</organism>
<evidence type="ECO:0000256" key="3">
    <source>
        <dbReference type="ARBA" id="ARBA00005708"/>
    </source>
</evidence>
<dbReference type="Pfam" id="PF02152">
    <property type="entry name" value="FolB"/>
    <property type="match status" value="1"/>
</dbReference>
<dbReference type="GO" id="GO:0004150">
    <property type="term" value="F:dihydroneopterin aldolase activity"/>
    <property type="evidence" value="ECO:0007669"/>
    <property type="project" value="UniProtKB-UniRule"/>
</dbReference>
<proteinExistence type="inferred from homology"/>
<dbReference type="NCBIfam" id="TIGR00526">
    <property type="entry name" value="folB_dom"/>
    <property type="match status" value="1"/>
</dbReference>
<name>A0A839G7J9_9BACT</name>
<dbReference type="InterPro" id="IPR043133">
    <property type="entry name" value="GTP-CH-I_C/QueF"/>
</dbReference>
<dbReference type="InterPro" id="IPR006156">
    <property type="entry name" value="Dihydroneopterin_aldolase"/>
</dbReference>